<comment type="caution">
    <text evidence="1">The sequence shown here is derived from an EMBL/GenBank/DDBJ whole genome shotgun (WGS) entry which is preliminary data.</text>
</comment>
<proteinExistence type="predicted"/>
<evidence type="ECO:0000313" key="1">
    <source>
        <dbReference type="EMBL" id="KAJ5069453.1"/>
    </source>
</evidence>
<sequence length="422" mass="49617">MNLISADVNWIQIMKSINKKIAINEEYRMQKLLGICMKLSLYDYKEAIMRIKLGYTIGIYYLNSEHFHKADQILMEVIMIFEKIGNKITENYKSTESTRKRFASKRSIKKSNNENQQQNFYRSMILNPIISEFGANSLMVFADSLLVNSKYKYALLALENALEILKVIDKTKYSRLLNKMAVICYENNDLKNSLKYYYQILRGMRKEKKVNEVVFVCEVMTKILVLLGEFQQAKQLVQEVSTFLNFEVSKSNSFKQLNSQYVSLQLTLSEILLKGLEIEKAITLLRFLTSISLPIALKSDTFILLAKVYMKKGWFNEGIECLKEYENEEISKIENPNNFESYRNKSSINNVFDENYNKLKKERRMSRTYSTGHVRNPKLVTVQQEISKYYEMKNENKNPNPFEFNSDEFTENEPVFRPFIKS</sequence>
<protein>
    <submittedName>
        <fullName evidence="1">Uncharacterized protein</fullName>
    </submittedName>
</protein>
<name>A0A9Q0LB35_ANAIG</name>
<dbReference type="Proteomes" id="UP001149090">
    <property type="component" value="Unassembled WGS sequence"/>
</dbReference>
<dbReference type="OrthoDB" id="18070at2759"/>
<dbReference type="SUPFAM" id="SSF48452">
    <property type="entry name" value="TPR-like"/>
    <property type="match status" value="1"/>
</dbReference>
<evidence type="ECO:0000313" key="2">
    <source>
        <dbReference type="Proteomes" id="UP001149090"/>
    </source>
</evidence>
<reference evidence="1" key="1">
    <citation type="submission" date="2022-10" db="EMBL/GenBank/DDBJ databases">
        <title>Novel sulphate-reducing endosymbionts in the free-living metamonad Anaeramoeba.</title>
        <authorList>
            <person name="Jerlstrom-Hultqvist J."/>
            <person name="Cepicka I."/>
            <person name="Gallot-Lavallee L."/>
            <person name="Salas-Leiva D."/>
            <person name="Curtis B.A."/>
            <person name="Zahonova K."/>
            <person name="Pipaliya S."/>
            <person name="Dacks J."/>
            <person name="Roger A.J."/>
        </authorList>
    </citation>
    <scope>NUCLEOTIDE SEQUENCE</scope>
    <source>
        <strain evidence="1">BMAN</strain>
    </source>
</reference>
<accession>A0A9Q0LB35</accession>
<dbReference type="AlphaFoldDB" id="A0A9Q0LB35"/>
<dbReference type="InterPro" id="IPR011990">
    <property type="entry name" value="TPR-like_helical_dom_sf"/>
</dbReference>
<gene>
    <name evidence="1" type="ORF">M0811_11626</name>
</gene>
<dbReference type="EMBL" id="JAPDFW010000104">
    <property type="protein sequence ID" value="KAJ5069453.1"/>
    <property type="molecule type" value="Genomic_DNA"/>
</dbReference>
<organism evidence="1 2">
    <name type="scientific">Anaeramoeba ignava</name>
    <name type="common">Anaerobic marine amoeba</name>
    <dbReference type="NCBI Taxonomy" id="1746090"/>
    <lineage>
        <taxon>Eukaryota</taxon>
        <taxon>Metamonada</taxon>
        <taxon>Anaeramoebidae</taxon>
        <taxon>Anaeramoeba</taxon>
    </lineage>
</organism>
<dbReference type="Gene3D" id="1.25.40.10">
    <property type="entry name" value="Tetratricopeptide repeat domain"/>
    <property type="match status" value="1"/>
</dbReference>
<keyword evidence="2" id="KW-1185">Reference proteome</keyword>